<gene>
    <name evidence="1" type="ORF">OSB1V03_LOCUS15096</name>
</gene>
<dbReference type="AlphaFoldDB" id="A0A7R9L3Z4"/>
<dbReference type="EMBL" id="OC869750">
    <property type="protein sequence ID" value="CAD7634701.1"/>
    <property type="molecule type" value="Genomic_DNA"/>
</dbReference>
<protein>
    <submittedName>
        <fullName evidence="1">Uncharacterized protein</fullName>
    </submittedName>
</protein>
<organism evidence="1">
    <name type="scientific">Medioppia subpectinata</name>
    <dbReference type="NCBI Taxonomy" id="1979941"/>
    <lineage>
        <taxon>Eukaryota</taxon>
        <taxon>Metazoa</taxon>
        <taxon>Ecdysozoa</taxon>
        <taxon>Arthropoda</taxon>
        <taxon>Chelicerata</taxon>
        <taxon>Arachnida</taxon>
        <taxon>Acari</taxon>
        <taxon>Acariformes</taxon>
        <taxon>Sarcoptiformes</taxon>
        <taxon>Oribatida</taxon>
        <taxon>Brachypylina</taxon>
        <taxon>Oppioidea</taxon>
        <taxon>Oppiidae</taxon>
        <taxon>Medioppia</taxon>
    </lineage>
</organism>
<sequence length="41" mass="5074">MKTYWVFIDTGLWTTLSLQLKCQALRQYLRPMRRKVSNWQL</sequence>
<proteinExistence type="predicted"/>
<keyword evidence="2" id="KW-1185">Reference proteome</keyword>
<reference evidence="1" key="1">
    <citation type="submission" date="2020-11" db="EMBL/GenBank/DDBJ databases">
        <authorList>
            <person name="Tran Van P."/>
        </authorList>
    </citation>
    <scope>NUCLEOTIDE SEQUENCE</scope>
</reference>
<dbReference type="EMBL" id="CAJPIZ010015175">
    <property type="protein sequence ID" value="CAG2115131.1"/>
    <property type="molecule type" value="Genomic_DNA"/>
</dbReference>
<name>A0A7R9L3Z4_9ACAR</name>
<evidence type="ECO:0000313" key="1">
    <source>
        <dbReference type="EMBL" id="CAD7634701.1"/>
    </source>
</evidence>
<evidence type="ECO:0000313" key="2">
    <source>
        <dbReference type="Proteomes" id="UP000759131"/>
    </source>
</evidence>
<dbReference type="Proteomes" id="UP000759131">
    <property type="component" value="Unassembled WGS sequence"/>
</dbReference>
<accession>A0A7R9L3Z4</accession>